<keyword evidence="16" id="KW-1185">Reference proteome</keyword>
<evidence type="ECO:0000256" key="4">
    <source>
        <dbReference type="ARBA" id="ARBA00022692"/>
    </source>
</evidence>
<keyword evidence="3" id="KW-1003">Cell membrane</keyword>
<evidence type="ECO:0000256" key="2">
    <source>
        <dbReference type="ARBA" id="ARBA00006840"/>
    </source>
</evidence>
<dbReference type="GO" id="GO:0019899">
    <property type="term" value="F:enzyme binding"/>
    <property type="evidence" value="ECO:0007669"/>
    <property type="project" value="UniProtKB-ARBA"/>
</dbReference>
<evidence type="ECO:0000256" key="11">
    <source>
        <dbReference type="ARBA" id="ARBA00073330"/>
    </source>
</evidence>
<evidence type="ECO:0000256" key="7">
    <source>
        <dbReference type="ARBA" id="ARBA00023157"/>
    </source>
</evidence>
<evidence type="ECO:0000313" key="15">
    <source>
        <dbReference type="Ensembl" id="ENSDCDP00010038972.1"/>
    </source>
</evidence>
<reference evidence="15 16" key="1">
    <citation type="submission" date="2020-06" db="EMBL/GenBank/DDBJ databases">
        <authorList>
            <consortium name="Wellcome Sanger Institute Data Sharing"/>
        </authorList>
    </citation>
    <scope>NUCLEOTIDE SEQUENCE [LARGE SCALE GENOMIC DNA]</scope>
</reference>
<evidence type="ECO:0000256" key="12">
    <source>
        <dbReference type="ARBA" id="ARBA00083961"/>
    </source>
</evidence>
<dbReference type="AlphaFoldDB" id="A0AAY4D0F6"/>
<sequence>MKKLQVLWRLPFPWRERGTAEDGETSLLVPKEKSKGETATAVTYQGTENTAQAGSEEAQIGDGSGDLLSHQPQRPTSVRSCLLKNALFISNLFFTVMGLVVLGMGLWGLITKESFAQERIGHIGTDPMLVFVFLGLTLCLLCLMGCVGSLRENSCLLRLFSGAVLILVAAQVLVAIAAYSLQDQIVPVLRSGMLMAMVRYQDDLDMRFITDEIQMNLQCCGADNYRDWEMNLYYNCSAPGVQACGVPASCCIDPLENGTVWNSQCGVGAQQLVEFSAQSLIGIVGIALLGVQILTLIVTTRLLDNIQWSKAISSQPEQTHTHTQTQANKLDAAGILHPPDEAQLLLQGPKPCRINTSVALSASLHYDNKLYFTFCL</sequence>
<feature type="region of interest" description="Disordered" evidence="13">
    <location>
        <begin position="45"/>
        <end position="66"/>
    </location>
</feature>
<evidence type="ECO:0000256" key="14">
    <source>
        <dbReference type="SAM" id="Phobius"/>
    </source>
</evidence>
<feature type="transmembrane region" description="Helical" evidence="14">
    <location>
        <begin position="280"/>
        <end position="303"/>
    </location>
</feature>
<dbReference type="Ensembl" id="ENSDCDT00010048670.1">
    <property type="protein sequence ID" value="ENSDCDP00010038972.1"/>
    <property type="gene ID" value="ENSDCDG00010024796.1"/>
</dbReference>
<dbReference type="InterPro" id="IPR008952">
    <property type="entry name" value="Tetraspanin_EC2_sf"/>
</dbReference>
<reference evidence="15" key="3">
    <citation type="submission" date="2025-09" db="UniProtKB">
        <authorList>
            <consortium name="Ensembl"/>
        </authorList>
    </citation>
    <scope>IDENTIFICATION</scope>
</reference>
<dbReference type="Gene3D" id="1.10.1450.10">
    <property type="entry name" value="Tetraspanin"/>
    <property type="match status" value="1"/>
</dbReference>
<evidence type="ECO:0000256" key="1">
    <source>
        <dbReference type="ARBA" id="ARBA00004651"/>
    </source>
</evidence>
<accession>A0AAY4D0F6</accession>
<dbReference type="Proteomes" id="UP000694580">
    <property type="component" value="Chromosome 7"/>
</dbReference>
<comment type="similarity">
    <text evidence="2">Belongs to the tetraspanin (TM4SF) family.</text>
</comment>
<dbReference type="GeneTree" id="ENSGT00940000160874"/>
<protein>
    <recommendedName>
        <fullName evidence="11">Tetraspanin-10</fullName>
    </recommendedName>
    <alternativeName>
        <fullName evidence="12">Oculospanin</fullName>
    </alternativeName>
</protein>
<reference evidence="15" key="2">
    <citation type="submission" date="2025-08" db="UniProtKB">
        <authorList>
            <consortium name="Ensembl"/>
        </authorList>
    </citation>
    <scope>IDENTIFICATION</scope>
</reference>
<dbReference type="GO" id="GO:0005886">
    <property type="term" value="C:plasma membrane"/>
    <property type="evidence" value="ECO:0007669"/>
    <property type="project" value="UniProtKB-SubCell"/>
</dbReference>
<organism evidence="15 16">
    <name type="scientific">Denticeps clupeoides</name>
    <name type="common">denticle herring</name>
    <dbReference type="NCBI Taxonomy" id="299321"/>
    <lineage>
        <taxon>Eukaryota</taxon>
        <taxon>Metazoa</taxon>
        <taxon>Chordata</taxon>
        <taxon>Craniata</taxon>
        <taxon>Vertebrata</taxon>
        <taxon>Euteleostomi</taxon>
        <taxon>Actinopterygii</taxon>
        <taxon>Neopterygii</taxon>
        <taxon>Teleostei</taxon>
        <taxon>Clupei</taxon>
        <taxon>Clupeiformes</taxon>
        <taxon>Denticipitoidei</taxon>
        <taxon>Denticipitidae</taxon>
        <taxon>Denticeps</taxon>
    </lineage>
</organism>
<dbReference type="PANTHER" id="PTHR19282">
    <property type="entry name" value="TETRASPANIN"/>
    <property type="match status" value="1"/>
</dbReference>
<keyword evidence="5 14" id="KW-1133">Transmembrane helix</keyword>
<keyword evidence="8" id="KW-0325">Glycoprotein</keyword>
<evidence type="ECO:0000256" key="10">
    <source>
        <dbReference type="ARBA" id="ARBA00065402"/>
    </source>
</evidence>
<dbReference type="InterPro" id="IPR018499">
    <property type="entry name" value="Tetraspanin/Peripherin"/>
</dbReference>
<evidence type="ECO:0000256" key="8">
    <source>
        <dbReference type="ARBA" id="ARBA00023180"/>
    </source>
</evidence>
<dbReference type="SUPFAM" id="SSF48652">
    <property type="entry name" value="Tetraspanin"/>
    <property type="match status" value="1"/>
</dbReference>
<feature type="transmembrane region" description="Helical" evidence="14">
    <location>
        <begin position="159"/>
        <end position="181"/>
    </location>
</feature>
<gene>
    <name evidence="15" type="primary">TSPAN10</name>
</gene>
<evidence type="ECO:0000256" key="6">
    <source>
        <dbReference type="ARBA" id="ARBA00023136"/>
    </source>
</evidence>
<keyword evidence="7" id="KW-1015">Disulfide bond</keyword>
<evidence type="ECO:0000256" key="5">
    <source>
        <dbReference type="ARBA" id="ARBA00022989"/>
    </source>
</evidence>
<dbReference type="PANTHER" id="PTHR19282:SF550">
    <property type="entry name" value="TETRASPANIN-10"/>
    <property type="match status" value="1"/>
</dbReference>
<keyword evidence="4 14" id="KW-0812">Transmembrane</keyword>
<evidence type="ECO:0000313" key="16">
    <source>
        <dbReference type="Proteomes" id="UP000694580"/>
    </source>
</evidence>
<dbReference type="FunFam" id="1.10.1450.10:FF:000033">
    <property type="entry name" value="Tetraspanin"/>
    <property type="match status" value="1"/>
</dbReference>
<feature type="transmembrane region" description="Helical" evidence="14">
    <location>
        <begin position="86"/>
        <end position="108"/>
    </location>
</feature>
<feature type="transmembrane region" description="Helical" evidence="14">
    <location>
        <begin position="128"/>
        <end position="147"/>
    </location>
</feature>
<comment type="function">
    <text evidence="9">Part of TspanC8 subgroup, composed of 6 members that interact with the transmembrane metalloprotease ADAM10. This interaction is required for ADAM10 exit from the endoplasmic reticulum and for enzymatic maturation and trafficking to the cell surface as well as substrate specificity. Different TspanC8/ADAM10 complexes have distinct substrates.</text>
</comment>
<dbReference type="Pfam" id="PF00335">
    <property type="entry name" value="Tetraspanin"/>
    <property type="match status" value="1"/>
</dbReference>
<dbReference type="PRINTS" id="PR00259">
    <property type="entry name" value="TMFOUR"/>
</dbReference>
<comment type="subunit">
    <text evidence="10">Interacts with ADAM10.</text>
</comment>
<evidence type="ECO:0000256" key="3">
    <source>
        <dbReference type="ARBA" id="ARBA00022475"/>
    </source>
</evidence>
<evidence type="ECO:0000256" key="13">
    <source>
        <dbReference type="SAM" id="MobiDB-lite"/>
    </source>
</evidence>
<comment type="subcellular location">
    <subcellularLocation>
        <location evidence="1">Cell membrane</location>
        <topology evidence="1">Multi-pass membrane protein</topology>
    </subcellularLocation>
</comment>
<dbReference type="CDD" id="cd03167">
    <property type="entry name" value="oculospanin_like_LEL"/>
    <property type="match status" value="1"/>
</dbReference>
<proteinExistence type="inferred from homology"/>
<keyword evidence="6 14" id="KW-0472">Membrane</keyword>
<evidence type="ECO:0000256" key="9">
    <source>
        <dbReference type="ARBA" id="ARBA00056995"/>
    </source>
</evidence>
<name>A0AAY4D0F6_9TELE</name>